<dbReference type="PANTHER" id="PTHR47966">
    <property type="entry name" value="BETA-SITE APP-CLEAVING ENZYME, ISOFORM A-RELATED"/>
    <property type="match status" value="1"/>
</dbReference>
<evidence type="ECO:0000313" key="11">
    <source>
        <dbReference type="EMBL" id="KAG9243499.1"/>
    </source>
</evidence>
<accession>A0A9P7Z0R9</accession>
<dbReference type="PANTHER" id="PTHR47966:SF65">
    <property type="entry name" value="ASPARTIC-TYPE ENDOPEPTIDASE"/>
    <property type="match status" value="1"/>
</dbReference>
<dbReference type="InterPro" id="IPR021109">
    <property type="entry name" value="Peptidase_aspartic_dom_sf"/>
</dbReference>
<dbReference type="OrthoDB" id="771136at2759"/>
<dbReference type="InterPro" id="IPR001461">
    <property type="entry name" value="Aspartic_peptidase_A1"/>
</dbReference>
<dbReference type="Gene3D" id="2.40.70.10">
    <property type="entry name" value="Acid Proteases"/>
    <property type="match status" value="2"/>
</dbReference>
<evidence type="ECO:0000256" key="1">
    <source>
        <dbReference type="ARBA" id="ARBA00007447"/>
    </source>
</evidence>
<keyword evidence="2 8" id="KW-0645">Protease</keyword>
<dbReference type="AlphaFoldDB" id="A0A9P7Z0R9"/>
<dbReference type="Proteomes" id="UP000887226">
    <property type="component" value="Unassembled WGS sequence"/>
</dbReference>
<dbReference type="EMBL" id="MU253972">
    <property type="protein sequence ID" value="KAG9243499.1"/>
    <property type="molecule type" value="Genomic_DNA"/>
</dbReference>
<evidence type="ECO:0000256" key="2">
    <source>
        <dbReference type="ARBA" id="ARBA00022670"/>
    </source>
</evidence>
<evidence type="ECO:0000256" key="7">
    <source>
        <dbReference type="PIRSR" id="PIRSR601461-2"/>
    </source>
</evidence>
<dbReference type="PROSITE" id="PS51767">
    <property type="entry name" value="PEPTIDASE_A1"/>
    <property type="match status" value="1"/>
</dbReference>
<dbReference type="GO" id="GO:0006508">
    <property type="term" value="P:proteolysis"/>
    <property type="evidence" value="ECO:0007669"/>
    <property type="project" value="UniProtKB-KW"/>
</dbReference>
<proteinExistence type="inferred from homology"/>
<organism evidence="11 12">
    <name type="scientific">Calycina marina</name>
    <dbReference type="NCBI Taxonomy" id="1763456"/>
    <lineage>
        <taxon>Eukaryota</taxon>
        <taxon>Fungi</taxon>
        <taxon>Dikarya</taxon>
        <taxon>Ascomycota</taxon>
        <taxon>Pezizomycotina</taxon>
        <taxon>Leotiomycetes</taxon>
        <taxon>Helotiales</taxon>
        <taxon>Pezizellaceae</taxon>
        <taxon>Calycina</taxon>
    </lineage>
</organism>
<feature type="active site" evidence="6">
    <location>
        <position position="283"/>
    </location>
</feature>
<dbReference type="PROSITE" id="PS51257">
    <property type="entry name" value="PROKAR_LIPOPROTEIN"/>
    <property type="match status" value="1"/>
</dbReference>
<feature type="active site" evidence="6">
    <location>
        <position position="78"/>
    </location>
</feature>
<dbReference type="InterPro" id="IPR033121">
    <property type="entry name" value="PEPTIDASE_A1"/>
</dbReference>
<dbReference type="CDD" id="cd05474">
    <property type="entry name" value="SAP_like"/>
    <property type="match status" value="1"/>
</dbReference>
<dbReference type="PROSITE" id="PS00141">
    <property type="entry name" value="ASP_PROTEASE"/>
    <property type="match status" value="1"/>
</dbReference>
<dbReference type="InterPro" id="IPR033876">
    <property type="entry name" value="SAP-like"/>
</dbReference>
<evidence type="ECO:0000313" key="12">
    <source>
        <dbReference type="Proteomes" id="UP000887226"/>
    </source>
</evidence>
<evidence type="ECO:0000256" key="3">
    <source>
        <dbReference type="ARBA" id="ARBA00022729"/>
    </source>
</evidence>
<evidence type="ECO:0000256" key="4">
    <source>
        <dbReference type="ARBA" id="ARBA00022750"/>
    </source>
</evidence>
<name>A0A9P7Z0R9_9HELO</name>
<feature type="signal peptide" evidence="9">
    <location>
        <begin position="1"/>
        <end position="18"/>
    </location>
</feature>
<feature type="disulfide bond" evidence="7">
    <location>
        <begin position="318"/>
        <end position="367"/>
    </location>
</feature>
<sequence>MKASSILAVVPLLSLACATVKLDFVAKRGFTSRRDTLVGHDNGDDADETSLPQDAAYTRYFANVSIGEPGQIIQLHVDTGSSDVWVIANDADVTPDPADYPQGTPGGTFDLSASTTASEPFIGGLNISYLDGSGAYGDLFTDTLAVAGSTLTNFTIGLAHKASMGRGILGLGFPIALSFIGNPNIAEERKLTLLDSMVDDEQITSQGFSLWLNDVDSSSGAIVFGGIDTKKYNGTLASLSMYPTPGQTDFEHPLISFTSLAITTPSGSQTLTPDDYAYPAILDSGTTVTVVPDFIANAIYAQTGAVYFSQYGVAAVPCGVRDVAGTLDFGFGGPNGPIIKVPIGDLIFPAIFAGQPVAYPNSTQMACQFGINPSSTRGLPDGYPVPFGDSMMRSAYIAYDYANKRIALAQTIYNVTDEDVVKFESPGAPIPSATTVSNERVFNITTMVMPPAYTAPTFQFTGSIGSAFAAAYTGDVATITQSIASAMAGEPTTSSTSTDSSKPTTTLHNAAVSGPIPAAWGQLSVLGVAISLFATGGDFFL</sequence>
<dbReference type="Pfam" id="PF00026">
    <property type="entry name" value="Asp"/>
    <property type="match status" value="1"/>
</dbReference>
<keyword evidence="4 8" id="KW-0064">Aspartyl protease</keyword>
<keyword evidence="3 9" id="KW-0732">Signal</keyword>
<evidence type="ECO:0000256" key="9">
    <source>
        <dbReference type="SAM" id="SignalP"/>
    </source>
</evidence>
<evidence type="ECO:0000256" key="6">
    <source>
        <dbReference type="PIRSR" id="PIRSR601461-1"/>
    </source>
</evidence>
<protein>
    <submittedName>
        <fullName evidence="11">Aspartic peptidase domain-containing protein</fullName>
    </submittedName>
</protein>
<evidence type="ECO:0000259" key="10">
    <source>
        <dbReference type="PROSITE" id="PS51767"/>
    </source>
</evidence>
<comment type="caution">
    <text evidence="11">The sequence shown here is derived from an EMBL/GenBank/DDBJ whole genome shotgun (WGS) entry which is preliminary data.</text>
</comment>
<evidence type="ECO:0000256" key="8">
    <source>
        <dbReference type="RuleBase" id="RU000454"/>
    </source>
</evidence>
<gene>
    <name evidence="11" type="ORF">BJ878DRAFT_114879</name>
</gene>
<evidence type="ECO:0000256" key="5">
    <source>
        <dbReference type="ARBA" id="ARBA00022801"/>
    </source>
</evidence>
<keyword evidence="7" id="KW-1015">Disulfide bond</keyword>
<dbReference type="PRINTS" id="PR00792">
    <property type="entry name" value="PEPSIN"/>
</dbReference>
<keyword evidence="5 8" id="KW-0378">Hydrolase</keyword>
<dbReference type="InterPro" id="IPR001969">
    <property type="entry name" value="Aspartic_peptidase_AS"/>
</dbReference>
<reference evidence="11" key="1">
    <citation type="journal article" date="2021" name="IMA Fungus">
        <title>Genomic characterization of three marine fungi, including Emericellopsis atlantica sp. nov. with signatures of a generalist lifestyle and marine biomass degradation.</title>
        <authorList>
            <person name="Hagestad O.C."/>
            <person name="Hou L."/>
            <person name="Andersen J.H."/>
            <person name="Hansen E.H."/>
            <person name="Altermark B."/>
            <person name="Li C."/>
            <person name="Kuhnert E."/>
            <person name="Cox R.J."/>
            <person name="Crous P.W."/>
            <person name="Spatafora J.W."/>
            <person name="Lail K."/>
            <person name="Amirebrahimi M."/>
            <person name="Lipzen A."/>
            <person name="Pangilinan J."/>
            <person name="Andreopoulos W."/>
            <person name="Hayes R.D."/>
            <person name="Ng V."/>
            <person name="Grigoriev I.V."/>
            <person name="Jackson S.A."/>
            <person name="Sutton T.D.S."/>
            <person name="Dobson A.D.W."/>
            <person name="Rama T."/>
        </authorList>
    </citation>
    <scope>NUCLEOTIDE SEQUENCE</scope>
    <source>
        <strain evidence="11">TRa3180A</strain>
    </source>
</reference>
<feature type="chain" id="PRO_5040315852" evidence="9">
    <location>
        <begin position="19"/>
        <end position="541"/>
    </location>
</feature>
<dbReference type="GO" id="GO:0004190">
    <property type="term" value="F:aspartic-type endopeptidase activity"/>
    <property type="evidence" value="ECO:0007669"/>
    <property type="project" value="UniProtKB-KW"/>
</dbReference>
<comment type="similarity">
    <text evidence="1 8">Belongs to the peptidase A1 family.</text>
</comment>
<keyword evidence="12" id="KW-1185">Reference proteome</keyword>
<dbReference type="SUPFAM" id="SSF50630">
    <property type="entry name" value="Acid proteases"/>
    <property type="match status" value="1"/>
</dbReference>
<feature type="domain" description="Peptidase A1" evidence="10">
    <location>
        <begin position="60"/>
        <end position="409"/>
    </location>
</feature>